<evidence type="ECO:0000256" key="8">
    <source>
        <dbReference type="ARBA" id="ARBA00023180"/>
    </source>
</evidence>
<feature type="transmembrane region" description="Helical" evidence="10">
    <location>
        <begin position="51"/>
        <end position="71"/>
    </location>
</feature>
<keyword evidence="8" id="KW-0325">Glycoprotein</keyword>
<keyword evidence="6" id="KW-1015">Disulfide bond</keyword>
<feature type="transmembrane region" description="Helical" evidence="10">
    <location>
        <begin position="165"/>
        <end position="189"/>
    </location>
</feature>
<dbReference type="GO" id="GO:0004930">
    <property type="term" value="F:G protein-coupled receptor activity"/>
    <property type="evidence" value="ECO:0007669"/>
    <property type="project" value="UniProtKB-KW"/>
</dbReference>
<evidence type="ECO:0000256" key="2">
    <source>
        <dbReference type="ARBA" id="ARBA00022692"/>
    </source>
</evidence>
<keyword evidence="2 10" id="KW-0812">Transmembrane</keyword>
<evidence type="ECO:0000256" key="6">
    <source>
        <dbReference type="ARBA" id="ARBA00023157"/>
    </source>
</evidence>
<feature type="transmembrane region" description="Helical" evidence="10">
    <location>
        <begin position="119"/>
        <end position="140"/>
    </location>
</feature>
<comment type="subcellular location">
    <subcellularLocation>
        <location evidence="1">Membrane</location>
        <topology evidence="1">Multi-pass membrane protein</topology>
    </subcellularLocation>
</comment>
<keyword evidence="4" id="KW-0297">G-protein coupled receptor</keyword>
<dbReference type="Pfam" id="PF00001">
    <property type="entry name" value="7tm_1"/>
    <property type="match status" value="1"/>
</dbReference>
<feature type="transmembrane region" description="Helical" evidence="10">
    <location>
        <begin position="6"/>
        <end position="30"/>
    </location>
</feature>
<keyword evidence="7" id="KW-0675">Receptor</keyword>
<evidence type="ECO:0000256" key="5">
    <source>
        <dbReference type="ARBA" id="ARBA00023136"/>
    </source>
</evidence>
<keyword evidence="5 10" id="KW-0472">Membrane</keyword>
<dbReference type="KEGG" id="aplc:110980426"/>
<dbReference type="OMA" id="YCGCISL"/>
<dbReference type="Gene3D" id="1.20.1070.10">
    <property type="entry name" value="Rhodopsin 7-helix transmembrane proteins"/>
    <property type="match status" value="1"/>
</dbReference>
<dbReference type="InterPro" id="IPR050125">
    <property type="entry name" value="GPCR_opsins"/>
</dbReference>
<sequence>MAGYVVIGAYLCAVIVTGFIGNLIVIAAFCKFKKLRTANNCLIMNLSGSDLAMAIVGTPMSCSSSFAGKWLYGAAGCTYYGFINYYCGCISLNTFVVIAMYRYVVILKHRPNRRISIKTILKVIVAVHAITLICTMPPLFGWNEFILEGFKTQCDINYRKKSPLFVSYIAFMFIVLFTTPLSVIVYCYWRIFTFLRKRTVEQMSQSVSLQLRSSARTMEKRTTVMMLVCLCFFLSAWTPYCIVSLWSVFGDHRDITPAVSAAPALVAKSCIVFNPIIYGLMSPQFRRSFQVRQ</sequence>
<dbReference type="PRINTS" id="PR00237">
    <property type="entry name" value="GPCRRHODOPSN"/>
</dbReference>
<reference evidence="13" key="1">
    <citation type="submission" date="2025-08" db="UniProtKB">
        <authorList>
            <consortium name="RefSeq"/>
        </authorList>
    </citation>
    <scope>IDENTIFICATION</scope>
</reference>
<dbReference type="GO" id="GO:0016020">
    <property type="term" value="C:membrane"/>
    <property type="evidence" value="ECO:0007669"/>
    <property type="project" value="UniProtKB-SubCell"/>
</dbReference>
<dbReference type="GeneID" id="110980426"/>
<gene>
    <name evidence="13" type="primary">LOC110980426</name>
</gene>
<proteinExistence type="predicted"/>
<dbReference type="OrthoDB" id="2101615at2759"/>
<dbReference type="PRINTS" id="PR01244">
    <property type="entry name" value="PEROPSIN"/>
</dbReference>
<organism evidence="12 13">
    <name type="scientific">Acanthaster planci</name>
    <name type="common">Crown-of-thorns starfish</name>
    <dbReference type="NCBI Taxonomy" id="133434"/>
    <lineage>
        <taxon>Eukaryota</taxon>
        <taxon>Metazoa</taxon>
        <taxon>Echinodermata</taxon>
        <taxon>Eleutherozoa</taxon>
        <taxon>Asterozoa</taxon>
        <taxon>Asteroidea</taxon>
        <taxon>Valvatacea</taxon>
        <taxon>Valvatida</taxon>
        <taxon>Acanthasteridae</taxon>
        <taxon>Acanthaster</taxon>
    </lineage>
</organism>
<dbReference type="InterPro" id="IPR017452">
    <property type="entry name" value="GPCR_Rhodpsn_7TM"/>
</dbReference>
<feature type="transmembrane region" description="Helical" evidence="10">
    <location>
        <begin position="224"/>
        <end position="249"/>
    </location>
</feature>
<dbReference type="Proteomes" id="UP000694845">
    <property type="component" value="Unplaced"/>
</dbReference>
<evidence type="ECO:0000313" key="12">
    <source>
        <dbReference type="Proteomes" id="UP000694845"/>
    </source>
</evidence>
<dbReference type="InterPro" id="IPR002962">
    <property type="entry name" value="Peropsin"/>
</dbReference>
<evidence type="ECO:0000313" key="13">
    <source>
        <dbReference type="RefSeq" id="XP_022092780.1"/>
    </source>
</evidence>
<evidence type="ECO:0000256" key="9">
    <source>
        <dbReference type="ARBA" id="ARBA00023224"/>
    </source>
</evidence>
<dbReference type="RefSeq" id="XP_022092780.1">
    <property type="nucleotide sequence ID" value="XM_022237088.1"/>
</dbReference>
<evidence type="ECO:0000256" key="4">
    <source>
        <dbReference type="ARBA" id="ARBA00023040"/>
    </source>
</evidence>
<keyword evidence="12" id="KW-1185">Reference proteome</keyword>
<keyword evidence="9" id="KW-0807">Transducer</keyword>
<accession>A0A8B7YK27</accession>
<evidence type="ECO:0000256" key="3">
    <source>
        <dbReference type="ARBA" id="ARBA00022989"/>
    </source>
</evidence>
<feature type="transmembrane region" description="Helical" evidence="10">
    <location>
        <begin position="261"/>
        <end position="281"/>
    </location>
</feature>
<feature type="transmembrane region" description="Helical" evidence="10">
    <location>
        <begin position="83"/>
        <end position="107"/>
    </location>
</feature>
<dbReference type="AlphaFoldDB" id="A0A8B7YK27"/>
<evidence type="ECO:0000256" key="7">
    <source>
        <dbReference type="ARBA" id="ARBA00023170"/>
    </source>
</evidence>
<dbReference type="CDD" id="cd14969">
    <property type="entry name" value="7tmA_Opsins_type2_animals"/>
    <property type="match status" value="1"/>
</dbReference>
<keyword evidence="3 10" id="KW-1133">Transmembrane helix</keyword>
<protein>
    <submittedName>
        <fullName evidence="13">Visual pigment-like receptor peropsin</fullName>
    </submittedName>
</protein>
<dbReference type="GO" id="GO:0007601">
    <property type="term" value="P:visual perception"/>
    <property type="evidence" value="ECO:0007669"/>
    <property type="project" value="InterPro"/>
</dbReference>
<dbReference type="PANTHER" id="PTHR24240">
    <property type="entry name" value="OPSIN"/>
    <property type="match status" value="1"/>
</dbReference>
<dbReference type="InterPro" id="IPR000276">
    <property type="entry name" value="GPCR_Rhodpsn"/>
</dbReference>
<name>A0A8B7YK27_ACAPL</name>
<dbReference type="PROSITE" id="PS50262">
    <property type="entry name" value="G_PROTEIN_RECEP_F1_2"/>
    <property type="match status" value="1"/>
</dbReference>
<evidence type="ECO:0000256" key="10">
    <source>
        <dbReference type="SAM" id="Phobius"/>
    </source>
</evidence>
<evidence type="ECO:0000256" key="1">
    <source>
        <dbReference type="ARBA" id="ARBA00004141"/>
    </source>
</evidence>
<evidence type="ECO:0000259" key="11">
    <source>
        <dbReference type="PROSITE" id="PS50262"/>
    </source>
</evidence>
<dbReference type="SUPFAM" id="SSF81321">
    <property type="entry name" value="Family A G protein-coupled receptor-like"/>
    <property type="match status" value="1"/>
</dbReference>
<feature type="domain" description="G-protein coupled receptors family 1 profile" evidence="11">
    <location>
        <begin position="21"/>
        <end position="278"/>
    </location>
</feature>